<name>A0A4Y2ACR9_ARAVE</name>
<dbReference type="GO" id="GO:0003676">
    <property type="term" value="F:nucleic acid binding"/>
    <property type="evidence" value="ECO:0007669"/>
    <property type="project" value="InterPro"/>
</dbReference>
<protein>
    <submittedName>
        <fullName evidence="1">Uncharacterized protein</fullName>
    </submittedName>
</protein>
<organism evidence="1 2">
    <name type="scientific">Araneus ventricosus</name>
    <name type="common">Orbweaver spider</name>
    <name type="synonym">Epeira ventricosa</name>
    <dbReference type="NCBI Taxonomy" id="182803"/>
    <lineage>
        <taxon>Eukaryota</taxon>
        <taxon>Metazoa</taxon>
        <taxon>Ecdysozoa</taxon>
        <taxon>Arthropoda</taxon>
        <taxon>Chelicerata</taxon>
        <taxon>Arachnida</taxon>
        <taxon>Araneae</taxon>
        <taxon>Araneomorphae</taxon>
        <taxon>Entelegynae</taxon>
        <taxon>Araneoidea</taxon>
        <taxon>Araneidae</taxon>
        <taxon>Araneus</taxon>
    </lineage>
</organism>
<accession>A0A4Y2ACR9</accession>
<dbReference type="InterPro" id="IPR036397">
    <property type="entry name" value="RNaseH_sf"/>
</dbReference>
<gene>
    <name evidence="1" type="ORF">AVEN_41865_1</name>
</gene>
<reference evidence="1 2" key="1">
    <citation type="journal article" date="2019" name="Sci. Rep.">
        <title>Orb-weaving spider Araneus ventricosus genome elucidates the spidroin gene catalogue.</title>
        <authorList>
            <person name="Kono N."/>
            <person name="Nakamura H."/>
            <person name="Ohtoshi R."/>
            <person name="Moran D.A.P."/>
            <person name="Shinohara A."/>
            <person name="Yoshida Y."/>
            <person name="Fujiwara M."/>
            <person name="Mori M."/>
            <person name="Tomita M."/>
            <person name="Arakawa K."/>
        </authorList>
    </citation>
    <scope>NUCLEOTIDE SEQUENCE [LARGE SCALE GENOMIC DNA]</scope>
</reference>
<evidence type="ECO:0000313" key="1">
    <source>
        <dbReference type="EMBL" id="GBL77480.1"/>
    </source>
</evidence>
<evidence type="ECO:0000313" key="2">
    <source>
        <dbReference type="Proteomes" id="UP000499080"/>
    </source>
</evidence>
<proteinExistence type="predicted"/>
<dbReference type="EMBL" id="BGPR01000012">
    <property type="protein sequence ID" value="GBL77480.1"/>
    <property type="molecule type" value="Genomic_DNA"/>
</dbReference>
<dbReference type="AlphaFoldDB" id="A0A4Y2ACR9"/>
<dbReference type="Gene3D" id="3.30.420.10">
    <property type="entry name" value="Ribonuclease H-like superfamily/Ribonuclease H"/>
    <property type="match status" value="1"/>
</dbReference>
<sequence length="103" mass="11573">MLPKCELHSVIRFLQAEGWFVENDQCSCFLSDFARTAKSDSDFCSCLHSWQRPPSHGCCNPAASGVCLELVCHSAYSPDLATSDFYLFPELKNWLGGQSYQKN</sequence>
<keyword evidence="2" id="KW-1185">Reference proteome</keyword>
<dbReference type="Proteomes" id="UP000499080">
    <property type="component" value="Unassembled WGS sequence"/>
</dbReference>
<comment type="caution">
    <text evidence="1">The sequence shown here is derived from an EMBL/GenBank/DDBJ whole genome shotgun (WGS) entry which is preliminary data.</text>
</comment>